<evidence type="ECO:0000256" key="9">
    <source>
        <dbReference type="ARBA" id="ARBA00023136"/>
    </source>
</evidence>
<keyword evidence="15" id="KW-1185">Reference proteome</keyword>
<comment type="subcellular location">
    <subcellularLocation>
        <location evidence="1 12">Endoplasmic reticulum membrane</location>
        <topology evidence="1 12">Multi-pass membrane protein</topology>
    </subcellularLocation>
</comment>
<feature type="transmembrane region" description="Helical" evidence="12">
    <location>
        <begin position="441"/>
        <end position="461"/>
    </location>
</feature>
<evidence type="ECO:0000256" key="3">
    <source>
        <dbReference type="ARBA" id="ARBA00008715"/>
    </source>
</evidence>
<dbReference type="InterPro" id="IPR004856">
    <property type="entry name" value="Glyco_trans_ALG6/ALG8"/>
</dbReference>
<name>A0A8C7KRA9_ONCKI</name>
<keyword evidence="7 12" id="KW-0256">Endoplasmic reticulum</keyword>
<gene>
    <name evidence="14" type="primary">ALG6</name>
</gene>
<dbReference type="GO" id="GO:0042281">
    <property type="term" value="F:dolichyl pyrophosphate Man9GlcNAc2 alpha-1,3-glucosyltransferase activity"/>
    <property type="evidence" value="ECO:0007669"/>
    <property type="project" value="UniProtKB-EC"/>
</dbReference>
<feature type="transmembrane region" description="Helical" evidence="12">
    <location>
        <begin position="348"/>
        <end position="370"/>
    </location>
</feature>
<dbReference type="AlphaFoldDB" id="A0A8C7KRA9"/>
<dbReference type="PANTHER" id="PTHR12413:SF1">
    <property type="entry name" value="DOLICHYL PYROPHOSPHATE MAN9GLCNAC2 ALPHA-1,3-GLUCOSYLTRANSFERASE"/>
    <property type="match status" value="1"/>
</dbReference>
<evidence type="ECO:0000256" key="12">
    <source>
        <dbReference type="RuleBase" id="RU363110"/>
    </source>
</evidence>
<dbReference type="PANTHER" id="PTHR12413">
    <property type="entry name" value="DOLICHYL GLYCOSYLTRANSFERASE"/>
    <property type="match status" value="1"/>
</dbReference>
<evidence type="ECO:0000256" key="10">
    <source>
        <dbReference type="ARBA" id="ARBA00044720"/>
    </source>
</evidence>
<dbReference type="Ensembl" id="ENSOKIT00005111555.1">
    <property type="protein sequence ID" value="ENSOKIP00005104076.1"/>
    <property type="gene ID" value="ENSOKIG00005045787.1"/>
</dbReference>
<dbReference type="Proteomes" id="UP000694557">
    <property type="component" value="Unassembled WGS sequence"/>
</dbReference>
<feature type="transmembrane region" description="Helical" evidence="12">
    <location>
        <begin position="144"/>
        <end position="161"/>
    </location>
</feature>
<reference evidence="14" key="1">
    <citation type="submission" date="2025-05" db="UniProtKB">
        <authorList>
            <consortium name="Ensembl"/>
        </authorList>
    </citation>
    <scope>IDENTIFICATION</scope>
</reference>
<feature type="signal peptide" evidence="13">
    <location>
        <begin position="1"/>
        <end position="22"/>
    </location>
</feature>
<accession>A0A8C7KRA9</accession>
<feature type="transmembrane region" description="Helical" evidence="12">
    <location>
        <begin position="467"/>
        <end position="487"/>
    </location>
</feature>
<evidence type="ECO:0000256" key="7">
    <source>
        <dbReference type="ARBA" id="ARBA00022824"/>
    </source>
</evidence>
<dbReference type="Pfam" id="PF03155">
    <property type="entry name" value="Alg6_Alg8"/>
    <property type="match status" value="1"/>
</dbReference>
<keyword evidence="8 12" id="KW-1133">Transmembrane helix</keyword>
<keyword evidence="13" id="KW-0732">Signal</keyword>
<keyword evidence="5 12" id="KW-0808">Transferase</keyword>
<comment type="similarity">
    <text evidence="3 12">Belongs to the ALG6/ALG8 glucosyltransferase family.</text>
</comment>
<feature type="transmembrane region" description="Helical" evidence="12">
    <location>
        <begin position="322"/>
        <end position="341"/>
    </location>
</feature>
<dbReference type="GO" id="GO:0005789">
    <property type="term" value="C:endoplasmic reticulum membrane"/>
    <property type="evidence" value="ECO:0007669"/>
    <property type="project" value="UniProtKB-SubCell"/>
</dbReference>
<feature type="transmembrane region" description="Helical" evidence="12">
    <location>
        <begin position="110"/>
        <end position="132"/>
    </location>
</feature>
<feature type="transmembrane region" description="Helical" evidence="12">
    <location>
        <begin position="390"/>
        <end position="408"/>
    </location>
</feature>
<dbReference type="EC" id="2.4.1.-" evidence="12"/>
<comment type="catalytic activity">
    <reaction evidence="11">
        <text>an alpha-D-Man-(1-&gt;2)-alpha-D-Man-(1-&gt;2)-alpha-D-Man-(1-&gt;3)-[alpha-D-Man-(1-&gt;2)-alpha-D-Man-(1-&gt;3)-[alpha-D-Man-(1-&gt;2)-alpha-D-Man-(1-&gt;6)]-alpha-D-Man-(1-&gt;6)]-beta-D-Man-(1-&gt;4)-beta-D-GlcNAc-(1-&gt;4)-alpha-D-GlcNAc-diphospho-di-trans,poly-cis-dolichol + a di-trans,poly-cis-dolichyl beta-D-glucosyl phosphate = an alpha-D-Glc-(1-&gt;3)-alpha-D-Man-(1-&gt;2)-alpha-D-Man-(1-&gt;2)-alpha-D-Man-(1-&gt;3)-[alpha-D-Man-(1-&gt;2)-alpha-D-Man-(1-&gt;3)-[alpha-D-Man-(1-&gt;2)-alpha-D-Man-(1-&gt;6)]-alpha-D-Man-(1-&gt;6)]-beta-D-Man-(1-&gt;4)-beta-D-GlcNAc-(1-&gt;4)-alpha-D-GlcNAc-diphospho-di-trans,poly-cis-dolichol + a di-trans,poly-cis-dolichyl phosphate + H(+)</text>
        <dbReference type="Rhea" id="RHEA:30635"/>
        <dbReference type="Rhea" id="RHEA-COMP:19498"/>
        <dbReference type="Rhea" id="RHEA-COMP:19502"/>
        <dbReference type="Rhea" id="RHEA-COMP:19520"/>
        <dbReference type="Rhea" id="RHEA-COMP:19521"/>
        <dbReference type="ChEBI" id="CHEBI:15378"/>
        <dbReference type="ChEBI" id="CHEBI:57525"/>
        <dbReference type="ChEBI" id="CHEBI:57683"/>
        <dbReference type="ChEBI" id="CHEBI:132520"/>
        <dbReference type="ChEBI" id="CHEBI:132521"/>
        <dbReference type="EC" id="2.4.1.267"/>
    </reaction>
    <physiologicalReaction direction="left-to-right" evidence="11">
        <dbReference type="Rhea" id="RHEA:30636"/>
    </physiologicalReaction>
</comment>
<protein>
    <recommendedName>
        <fullName evidence="12">Alpha-1,3-glucosyltransferase</fullName>
        <ecNumber evidence="12">2.4.1.-</ecNumber>
    </recommendedName>
</protein>
<evidence type="ECO:0000256" key="8">
    <source>
        <dbReference type="ARBA" id="ARBA00022989"/>
    </source>
</evidence>
<comment type="function">
    <text evidence="10">Dolichyl pyrophosphate Man9GlcNAc2 alpha-1,3-glucosyltransferase that operates in the biosynthetic pathway of dolichol-linked oligosaccharides, the glycan precursors employed in protein asparagine (N)-glycosylation. The assembly of dolichol-linked oligosaccharides begins on the cytosolic side of the endoplasmic reticulum membrane and finishes in its lumen. The sequential addition of sugars to dolichol pyrophosphate produces dolichol-linked oligosaccharides containing fourteen sugars, including two GlcNAcs, nine mannoses and three glucoses. Once assembled, the oligosaccharide is transferred from the lipid to nascent proteins by oligosaccharyltransferases. In the lumen of the endoplasmic reticulum, adds the first glucose residue from dolichyl phosphate glucose (Dol-P-Glc) onto the lipid-linked oligosaccharide intermediate Man(9)GlcNAc(2)-PP-Dol to produce Glc(1)Man(9)GlcNAc(2)-PP-Dol. Glc(1)Man(9)GlcNAc(2)-PP-Dol is a substrate for ALG8, the following enzyme in the biosynthetic pathway.</text>
</comment>
<evidence type="ECO:0000256" key="11">
    <source>
        <dbReference type="ARBA" id="ARBA00048950"/>
    </source>
</evidence>
<feature type="transmembrane region" description="Helical" evidence="12">
    <location>
        <begin position="227"/>
        <end position="249"/>
    </location>
</feature>
<organism evidence="14 15">
    <name type="scientific">Oncorhynchus kisutch</name>
    <name type="common">Coho salmon</name>
    <name type="synonym">Salmo kisutch</name>
    <dbReference type="NCBI Taxonomy" id="8019"/>
    <lineage>
        <taxon>Eukaryota</taxon>
        <taxon>Metazoa</taxon>
        <taxon>Chordata</taxon>
        <taxon>Craniata</taxon>
        <taxon>Vertebrata</taxon>
        <taxon>Euteleostomi</taxon>
        <taxon>Actinopterygii</taxon>
        <taxon>Neopterygii</taxon>
        <taxon>Teleostei</taxon>
        <taxon>Protacanthopterygii</taxon>
        <taxon>Salmoniformes</taxon>
        <taxon>Salmonidae</taxon>
        <taxon>Salmoninae</taxon>
        <taxon>Oncorhynchus</taxon>
    </lineage>
</organism>
<dbReference type="UniPathway" id="UPA00378"/>
<feature type="chain" id="PRO_5044682005" description="Alpha-1,3-glucosyltransferase" evidence="13">
    <location>
        <begin position="23"/>
        <end position="507"/>
    </location>
</feature>
<evidence type="ECO:0000256" key="6">
    <source>
        <dbReference type="ARBA" id="ARBA00022692"/>
    </source>
</evidence>
<sequence length="507" mass="57484">MENWSLVSICVLFGLTARWAVSLNSYSGAGKPPMFGDYEAQRHWQEVTYNLPVHEWYFNTTDNNLNYWGLDYPPLTAYHSLLCAHVAKLINPDWVELHASRGHESYGHKLFMRATVLVADLLIYIPAVVLYSFYLSEGSNKKKVCTVLCILLYPGLILIDYGHFQYNSISLGLALWGVVVLGLGWDVLGSLAFVLSLNYKQMELYHSLPFFCYLLGKCFKQGLAGRGLFLLVKIAVTVLVTFALCWLPFLSDPGQILQVVHRLFPVGRGLFEDKVANTWCSLNVLIKIKTILSTDTQLYFSLTTTLLAILPSSIKLLMKPTLWQFKLALVNSSLAFFLFSFQVHEKSILLPALPVCLLLNDLPLPAIWFLQASTFSMLPLFLKDGLLVPYVVTSLAFLFFSIYLLSAFEHCSEDKLRLGPYRRLLICMPRMDLGRVTKWKFYFSITAMAGLSFMSVSLAPPDQLPDLFPLLVSVFSYLHFLGLLLYFNIVQIAEPPQSVRKNQKKSN</sequence>
<evidence type="ECO:0000256" key="13">
    <source>
        <dbReference type="SAM" id="SignalP"/>
    </source>
</evidence>
<keyword evidence="4 12" id="KW-0328">Glycosyltransferase</keyword>
<keyword evidence="9 12" id="KW-0472">Membrane</keyword>
<evidence type="ECO:0000256" key="1">
    <source>
        <dbReference type="ARBA" id="ARBA00004477"/>
    </source>
</evidence>
<comment type="pathway">
    <text evidence="2 12">Protein modification; protein glycosylation.</text>
</comment>
<evidence type="ECO:0000313" key="14">
    <source>
        <dbReference type="Ensembl" id="ENSOKIP00005104063.1"/>
    </source>
</evidence>
<evidence type="ECO:0000256" key="2">
    <source>
        <dbReference type="ARBA" id="ARBA00004922"/>
    </source>
</evidence>
<evidence type="ECO:0000256" key="5">
    <source>
        <dbReference type="ARBA" id="ARBA00022679"/>
    </source>
</evidence>
<dbReference type="GeneTree" id="ENSGT00940000153733"/>
<evidence type="ECO:0000313" key="15">
    <source>
        <dbReference type="Proteomes" id="UP000694557"/>
    </source>
</evidence>
<dbReference type="Ensembl" id="ENSOKIT00005111542.1">
    <property type="protein sequence ID" value="ENSOKIP00005104063.1"/>
    <property type="gene ID" value="ENSOKIG00005045787.1"/>
</dbReference>
<evidence type="ECO:0000256" key="4">
    <source>
        <dbReference type="ARBA" id="ARBA00022676"/>
    </source>
</evidence>
<keyword evidence="6 12" id="KW-0812">Transmembrane</keyword>
<proteinExistence type="inferred from homology"/>
<feature type="transmembrane region" description="Helical" evidence="12">
    <location>
        <begin position="173"/>
        <end position="197"/>
    </location>
</feature>